<accession>A0A3N1XVK6</accession>
<dbReference type="PANTHER" id="PTHR33406:SF13">
    <property type="entry name" value="MEMBRANE PROTEIN YDFJ"/>
    <property type="match status" value="1"/>
</dbReference>
<dbReference type="Pfam" id="PF03176">
    <property type="entry name" value="MMPL"/>
    <property type="match status" value="2"/>
</dbReference>
<evidence type="ECO:0000259" key="7">
    <source>
        <dbReference type="PROSITE" id="PS50156"/>
    </source>
</evidence>
<dbReference type="EMBL" id="RJVG01000002">
    <property type="protein sequence ID" value="ROR30649.1"/>
    <property type="molecule type" value="Genomic_DNA"/>
</dbReference>
<feature type="transmembrane region" description="Helical" evidence="6">
    <location>
        <begin position="345"/>
        <end position="366"/>
    </location>
</feature>
<feature type="transmembrane region" description="Helical" evidence="6">
    <location>
        <begin position="229"/>
        <end position="248"/>
    </location>
</feature>
<feature type="transmembrane region" description="Helical" evidence="6">
    <location>
        <begin position="171"/>
        <end position="190"/>
    </location>
</feature>
<evidence type="ECO:0000256" key="1">
    <source>
        <dbReference type="ARBA" id="ARBA00004651"/>
    </source>
</evidence>
<evidence type="ECO:0000256" key="5">
    <source>
        <dbReference type="ARBA" id="ARBA00023136"/>
    </source>
</evidence>
<feature type="transmembrane region" description="Helical" evidence="6">
    <location>
        <begin position="541"/>
        <end position="561"/>
    </location>
</feature>
<sequence>MDKIANFIIKHKKGILIIFILTAMVSAVLQSFVKKNYDMVDYLPKESQSTKALKIMNEEFTEVMPNANVMIRNVSIMEALEYKQQLGEIDGVTQVIWLDDMVDMKQPLEMNDPDTVEDFYKNKNALFSITIRKGTEKNTCAAIRKFIGEDNFLAGEAPDLAAMQESTVSEVAGAMLILLPAVILILILSTTSWMEPVLFIVTIGIAILINMGTNIFFGEISFMTNSISPILQLAVSLDYAIFLLHSFAHNREKYPDVNEAMHHAIKSSIVTVAASALTTLFGFIALMFMKFGIGADLGLNLAKGIILSFISTMIFMPALTLCIYKFIDKTRHRQFMPGFKNVYRVLSKLSVPIIILVILLIVPGFLGQRQTGFLYGNANTAASSKSGQDRYEIEKEFGKSTIMVLLVPRGDIAREDNLTRDISQIPHVTSVMSYANTVGTAIPEQFLTNDIVERFYSENYGRIIVYTDTPEEGDEAFDTVERIQKRAKSYYGDTVYSMGQSTNLYDMKNVIEKDNTLVNLIAIISIFLVLLFSFKSLTLPFILVITIEAGIWFNLSIPYFMGSSINFIGYLVLSTVQLGATVDYAILLTDHYLGNRREMTKRAAIHKSLGETFKSILVSASTLSIAGFTLYRTSSNGAAADIGLLLGRGTIFSFVMVVCFLPAMLILFDKAIARTTMDTEKNSQSPIQ</sequence>
<comment type="subcellular location">
    <subcellularLocation>
        <location evidence="1">Cell membrane</location>
        <topology evidence="1">Multi-pass membrane protein</topology>
    </subcellularLocation>
</comment>
<dbReference type="PROSITE" id="PS50156">
    <property type="entry name" value="SSD"/>
    <property type="match status" value="1"/>
</dbReference>
<feature type="transmembrane region" description="Helical" evidence="6">
    <location>
        <begin position="305"/>
        <end position="324"/>
    </location>
</feature>
<evidence type="ECO:0000313" key="9">
    <source>
        <dbReference type="Proteomes" id="UP000273083"/>
    </source>
</evidence>
<dbReference type="InterPro" id="IPR000731">
    <property type="entry name" value="SSD"/>
</dbReference>
<feature type="transmembrane region" description="Helical" evidence="6">
    <location>
        <begin position="516"/>
        <end position="534"/>
    </location>
</feature>
<dbReference type="GO" id="GO:0005886">
    <property type="term" value="C:plasma membrane"/>
    <property type="evidence" value="ECO:0007669"/>
    <property type="project" value="UniProtKB-SubCell"/>
</dbReference>
<dbReference type="AlphaFoldDB" id="A0A3N1XVK6"/>
<proteinExistence type="predicted"/>
<comment type="caution">
    <text evidence="8">The sequence shown here is derived from an EMBL/GenBank/DDBJ whole genome shotgun (WGS) entry which is preliminary data.</text>
</comment>
<protein>
    <recommendedName>
        <fullName evidence="7">SSD domain-containing protein</fullName>
    </recommendedName>
</protein>
<keyword evidence="4 6" id="KW-1133">Transmembrane helix</keyword>
<evidence type="ECO:0000313" key="8">
    <source>
        <dbReference type="EMBL" id="ROR30649.1"/>
    </source>
</evidence>
<keyword evidence="2" id="KW-1003">Cell membrane</keyword>
<feature type="transmembrane region" description="Helical" evidence="6">
    <location>
        <begin position="197"/>
        <end position="217"/>
    </location>
</feature>
<feature type="domain" description="SSD" evidence="7">
    <location>
        <begin position="199"/>
        <end position="322"/>
    </location>
</feature>
<feature type="transmembrane region" description="Helical" evidence="6">
    <location>
        <begin position="567"/>
        <end position="588"/>
    </location>
</feature>
<keyword evidence="9" id="KW-1185">Reference proteome</keyword>
<feature type="transmembrane region" description="Helical" evidence="6">
    <location>
        <begin position="14"/>
        <end position="33"/>
    </location>
</feature>
<keyword evidence="5 6" id="KW-0472">Membrane</keyword>
<name>A0A3N1XVK6_9FIRM</name>
<dbReference type="SUPFAM" id="SSF82866">
    <property type="entry name" value="Multidrug efflux transporter AcrB transmembrane domain"/>
    <property type="match status" value="2"/>
</dbReference>
<evidence type="ECO:0000256" key="3">
    <source>
        <dbReference type="ARBA" id="ARBA00022692"/>
    </source>
</evidence>
<feature type="transmembrane region" description="Helical" evidence="6">
    <location>
        <begin position="269"/>
        <end position="293"/>
    </location>
</feature>
<feature type="transmembrane region" description="Helical" evidence="6">
    <location>
        <begin position="651"/>
        <end position="668"/>
    </location>
</feature>
<feature type="transmembrane region" description="Helical" evidence="6">
    <location>
        <begin position="609"/>
        <end position="631"/>
    </location>
</feature>
<dbReference type="PANTHER" id="PTHR33406">
    <property type="entry name" value="MEMBRANE PROTEIN MJ1562-RELATED"/>
    <property type="match status" value="1"/>
</dbReference>
<evidence type="ECO:0000256" key="4">
    <source>
        <dbReference type="ARBA" id="ARBA00022989"/>
    </source>
</evidence>
<evidence type="ECO:0000256" key="6">
    <source>
        <dbReference type="SAM" id="Phobius"/>
    </source>
</evidence>
<keyword evidence="3 6" id="KW-0812">Transmembrane</keyword>
<organism evidence="8 9">
    <name type="scientific">Mobilisporobacter senegalensis</name>
    <dbReference type="NCBI Taxonomy" id="1329262"/>
    <lineage>
        <taxon>Bacteria</taxon>
        <taxon>Bacillati</taxon>
        <taxon>Bacillota</taxon>
        <taxon>Clostridia</taxon>
        <taxon>Lachnospirales</taxon>
        <taxon>Lachnospiraceae</taxon>
        <taxon>Mobilisporobacter</taxon>
    </lineage>
</organism>
<dbReference type="Gene3D" id="1.20.1640.10">
    <property type="entry name" value="Multidrug efflux transporter AcrB transmembrane domain"/>
    <property type="match status" value="2"/>
</dbReference>
<reference evidence="8 9" key="1">
    <citation type="submission" date="2018-11" db="EMBL/GenBank/DDBJ databases">
        <title>Genomic Encyclopedia of Type Strains, Phase IV (KMG-IV): sequencing the most valuable type-strain genomes for metagenomic binning, comparative biology and taxonomic classification.</title>
        <authorList>
            <person name="Goeker M."/>
        </authorList>
    </citation>
    <scope>NUCLEOTIDE SEQUENCE [LARGE SCALE GENOMIC DNA]</scope>
    <source>
        <strain evidence="8 9">DSM 26537</strain>
    </source>
</reference>
<dbReference type="RefSeq" id="WP_207667746.1">
    <property type="nucleotide sequence ID" value="NZ_RJVG01000002.1"/>
</dbReference>
<evidence type="ECO:0000256" key="2">
    <source>
        <dbReference type="ARBA" id="ARBA00022475"/>
    </source>
</evidence>
<dbReference type="InterPro" id="IPR050545">
    <property type="entry name" value="Mycobact_MmpL"/>
</dbReference>
<dbReference type="InterPro" id="IPR004869">
    <property type="entry name" value="MMPL_dom"/>
</dbReference>
<gene>
    <name evidence="8" type="ORF">EDD66_102303</name>
</gene>
<dbReference type="Proteomes" id="UP000273083">
    <property type="component" value="Unassembled WGS sequence"/>
</dbReference>